<dbReference type="SUPFAM" id="SSF57903">
    <property type="entry name" value="FYVE/PHD zinc finger"/>
    <property type="match status" value="1"/>
</dbReference>
<protein>
    <submittedName>
        <fullName evidence="2">Uncharacterized protein</fullName>
    </submittedName>
</protein>
<gene>
    <name evidence="2" type="ORF">SCP_1700690</name>
</gene>
<dbReference type="Proteomes" id="UP000287166">
    <property type="component" value="Unassembled WGS sequence"/>
</dbReference>
<dbReference type="AlphaFoldDB" id="A0A401H5Q3"/>
<feature type="compositionally biased region" description="Acidic residues" evidence="1">
    <location>
        <begin position="56"/>
        <end position="86"/>
    </location>
</feature>
<feature type="region of interest" description="Disordered" evidence="1">
    <location>
        <begin position="1"/>
        <end position="141"/>
    </location>
</feature>
<feature type="compositionally biased region" description="Polar residues" evidence="1">
    <location>
        <begin position="88"/>
        <end position="100"/>
    </location>
</feature>
<dbReference type="InterPro" id="IPR011011">
    <property type="entry name" value="Znf_FYVE_PHD"/>
</dbReference>
<accession>A0A401H5Q3</accession>
<dbReference type="EMBL" id="BFAD01000017">
    <property type="protein sequence ID" value="GBE89744.1"/>
    <property type="molecule type" value="Genomic_DNA"/>
</dbReference>
<evidence type="ECO:0000313" key="3">
    <source>
        <dbReference type="Proteomes" id="UP000287166"/>
    </source>
</evidence>
<organism evidence="2 3">
    <name type="scientific">Sparassis crispa</name>
    <dbReference type="NCBI Taxonomy" id="139825"/>
    <lineage>
        <taxon>Eukaryota</taxon>
        <taxon>Fungi</taxon>
        <taxon>Dikarya</taxon>
        <taxon>Basidiomycota</taxon>
        <taxon>Agaricomycotina</taxon>
        <taxon>Agaricomycetes</taxon>
        <taxon>Polyporales</taxon>
        <taxon>Sparassidaceae</taxon>
        <taxon>Sparassis</taxon>
    </lineage>
</organism>
<evidence type="ECO:0000256" key="1">
    <source>
        <dbReference type="SAM" id="MobiDB-lite"/>
    </source>
</evidence>
<dbReference type="GeneID" id="38786661"/>
<dbReference type="InParanoid" id="A0A401H5Q3"/>
<keyword evidence="3" id="KW-1185">Reference proteome</keyword>
<dbReference type="STRING" id="139825.A0A401H5Q3"/>
<reference evidence="2 3" key="1">
    <citation type="journal article" date="2018" name="Sci. Rep.">
        <title>Genome sequence of the cauliflower mushroom Sparassis crispa (Hanabiratake) and its association with beneficial usage.</title>
        <authorList>
            <person name="Kiyama R."/>
            <person name="Furutani Y."/>
            <person name="Kawaguchi K."/>
            <person name="Nakanishi T."/>
        </authorList>
    </citation>
    <scope>NUCLEOTIDE SEQUENCE [LARGE SCALE GENOMIC DNA]</scope>
</reference>
<dbReference type="OrthoDB" id="3268904at2759"/>
<feature type="compositionally biased region" description="Acidic residues" evidence="1">
    <location>
        <begin position="17"/>
        <end position="33"/>
    </location>
</feature>
<dbReference type="InterPro" id="IPR013083">
    <property type="entry name" value="Znf_RING/FYVE/PHD"/>
</dbReference>
<comment type="caution">
    <text evidence="2">The sequence shown here is derived from an EMBL/GenBank/DDBJ whole genome shotgun (WGS) entry which is preliminary data.</text>
</comment>
<proteinExistence type="predicted"/>
<name>A0A401H5Q3_9APHY</name>
<evidence type="ECO:0000313" key="2">
    <source>
        <dbReference type="EMBL" id="GBE89744.1"/>
    </source>
</evidence>
<dbReference type="RefSeq" id="XP_027620657.1">
    <property type="nucleotide sequence ID" value="XM_027764856.1"/>
</dbReference>
<sequence length="616" mass="69141">MFVVNRDRTGSPPLSNDESEETDELDNTDEESEETIHQPQSYTPVSDVEEGIKEVIEEEGKEEDKNEDEDNDEDEDEDDDEDEDEQSVPVQPSPVFQSRPSHGVIHRPKGLSTAATVSEHERSALTPDLTTPPPTHPPKRQHHKVFQMAQMSVGLRTGERGPLDNASGMLQASDDLHVVSQLPSPVSVVSNVISNSDVYCFLCQQGGDLVDCDRPNCGRAVCLHCIPDLQQWNMTEQMRFECLACATKRGGGAMQVYHGLYSVQSAEKPWVPLTKGLRILGKPEISQTARLDTSSLVLVHLRLRSLSEYGTIANLVEEYLRAYYVDCREFLNRLDVVFDLEGSEATEGHHLHMLNIVSKIRSYKPTCMLILIYTHSHDDTDDLFYSSHWVGTIDTFFKFVVCEDLMALSREVPTTFALLACGSVVSKAAPGEDLVTVCTRYKLPRVLAFTAPALSSISAAPFFFGFVRRVFIEGATVGDLLMSELLASSGPLGRHSRVILLEETTQDHVISRGDAMTGDLDKARRKRAWAESYKLTISEYIWDHPRISPYGNRVPMQCDTCLHLGTFVFFDRKGTSPQTHCYRCKHCHAEWSFEPPQDGRLLKEFNQGAWVKVIQQ</sequence>
<dbReference type="Gene3D" id="3.30.40.10">
    <property type="entry name" value="Zinc/RING finger domain, C3HC4 (zinc finger)"/>
    <property type="match status" value="1"/>
</dbReference>